<reference evidence="4" key="1">
    <citation type="journal article" date="2019" name="Int. J. Syst. Evol. Microbiol.">
        <title>The Global Catalogue of Microorganisms (GCM) 10K type strain sequencing project: providing services to taxonomists for standard genome sequencing and annotation.</title>
        <authorList>
            <consortium name="The Broad Institute Genomics Platform"/>
            <consortium name="The Broad Institute Genome Sequencing Center for Infectious Disease"/>
            <person name="Wu L."/>
            <person name="Ma J."/>
        </authorList>
    </citation>
    <scope>NUCLEOTIDE SEQUENCE [LARGE SCALE GENOMIC DNA]</scope>
    <source>
        <strain evidence="4">JCM 15914</strain>
    </source>
</reference>
<gene>
    <name evidence="3" type="ORF">GCM10009824_14880</name>
</gene>
<comment type="caution">
    <text evidence="3">The sequence shown here is derived from an EMBL/GenBank/DDBJ whole genome shotgun (WGS) entry which is preliminary data.</text>
</comment>
<evidence type="ECO:0000313" key="4">
    <source>
        <dbReference type="Proteomes" id="UP001500166"/>
    </source>
</evidence>
<dbReference type="InterPro" id="IPR025326">
    <property type="entry name" value="DUF4232"/>
</dbReference>
<dbReference type="EMBL" id="BAAAQA010000015">
    <property type="protein sequence ID" value="GAA2116301.1"/>
    <property type="molecule type" value="Genomic_DNA"/>
</dbReference>
<dbReference type="RefSeq" id="WP_344224367.1">
    <property type="nucleotide sequence ID" value="NZ_BAAAQA010000015.1"/>
</dbReference>
<feature type="domain" description="DUF4232" evidence="2">
    <location>
        <begin position="36"/>
        <end position="165"/>
    </location>
</feature>
<keyword evidence="4" id="KW-1185">Reference proteome</keyword>
<sequence>MQRISKLTGTAAIVGLGLSLSAVAPAQAAPAVGPCKDVSIEVESEPGSPGMGHYSQWILVTNKGSDACNLNGHPGVQRSVLTSSGFEQYGAPAAWTNEGVVPVQLKPGETGRAILRVTQPHLYDAADCGGVVDTDALTIYLPGGTSQYNVAAHGDACSSESLVTSTVGVFK</sequence>
<feature type="signal peptide" evidence="1">
    <location>
        <begin position="1"/>
        <end position="28"/>
    </location>
</feature>
<dbReference type="Proteomes" id="UP001500166">
    <property type="component" value="Unassembled WGS sequence"/>
</dbReference>
<organism evidence="3 4">
    <name type="scientific">Kocuria atrinae</name>
    <dbReference type="NCBI Taxonomy" id="592377"/>
    <lineage>
        <taxon>Bacteria</taxon>
        <taxon>Bacillati</taxon>
        <taxon>Actinomycetota</taxon>
        <taxon>Actinomycetes</taxon>
        <taxon>Micrococcales</taxon>
        <taxon>Micrococcaceae</taxon>
        <taxon>Kocuria</taxon>
    </lineage>
</organism>
<protein>
    <recommendedName>
        <fullName evidence="2">DUF4232 domain-containing protein</fullName>
    </recommendedName>
</protein>
<evidence type="ECO:0000256" key="1">
    <source>
        <dbReference type="SAM" id="SignalP"/>
    </source>
</evidence>
<name>A0ABP5JK98_9MICC</name>
<proteinExistence type="predicted"/>
<dbReference type="Pfam" id="PF14016">
    <property type="entry name" value="DUF4232"/>
    <property type="match status" value="1"/>
</dbReference>
<evidence type="ECO:0000259" key="2">
    <source>
        <dbReference type="Pfam" id="PF14016"/>
    </source>
</evidence>
<accession>A0ABP5JK98</accession>
<evidence type="ECO:0000313" key="3">
    <source>
        <dbReference type="EMBL" id="GAA2116301.1"/>
    </source>
</evidence>
<feature type="chain" id="PRO_5045942256" description="DUF4232 domain-containing protein" evidence="1">
    <location>
        <begin position="29"/>
        <end position="171"/>
    </location>
</feature>
<keyword evidence="1" id="KW-0732">Signal</keyword>